<dbReference type="OrthoDB" id="152385at2759"/>
<feature type="compositionally biased region" description="Polar residues" evidence="10">
    <location>
        <begin position="2121"/>
        <end position="2141"/>
    </location>
</feature>
<keyword evidence="2 11" id="KW-0812">Transmembrane</keyword>
<evidence type="ECO:0000313" key="15">
    <source>
        <dbReference type="Proteomes" id="UP000037069"/>
    </source>
</evidence>
<feature type="domain" description="Ig-like" evidence="12">
    <location>
        <begin position="404"/>
        <end position="490"/>
    </location>
</feature>
<feature type="compositionally biased region" description="Polar residues" evidence="10">
    <location>
        <begin position="2346"/>
        <end position="2356"/>
    </location>
</feature>
<feature type="domain" description="Ig-like" evidence="12">
    <location>
        <begin position="101"/>
        <end position="190"/>
    </location>
</feature>
<evidence type="ECO:0000256" key="4">
    <source>
        <dbReference type="ARBA" id="ARBA00022737"/>
    </source>
</evidence>
<dbReference type="InterPro" id="IPR003961">
    <property type="entry name" value="FN3_dom"/>
</dbReference>
<dbReference type="Pfam" id="PF13927">
    <property type="entry name" value="Ig_3"/>
    <property type="match status" value="4"/>
</dbReference>
<feature type="domain" description="Fibronectin type-III" evidence="13">
    <location>
        <begin position="1463"/>
        <end position="1561"/>
    </location>
</feature>
<keyword evidence="4" id="KW-0677">Repeat</keyword>
<feature type="compositionally biased region" description="Low complexity" evidence="10">
    <location>
        <begin position="2166"/>
        <end position="2175"/>
    </location>
</feature>
<dbReference type="InterPro" id="IPR056754">
    <property type="entry name" value="DSCAM/DSCAML_C"/>
</dbReference>
<dbReference type="FunFam" id="2.60.40.10:FF:000028">
    <property type="entry name" value="Neuronal cell adhesion molecule"/>
    <property type="match status" value="1"/>
</dbReference>
<accession>A0A0L0BQF1</accession>
<dbReference type="CDD" id="cd00096">
    <property type="entry name" value="Ig"/>
    <property type="match status" value="1"/>
</dbReference>
<feature type="domain" description="Ig-like" evidence="12">
    <location>
        <begin position="1549"/>
        <end position="1648"/>
    </location>
</feature>
<keyword evidence="7 11" id="KW-0472">Membrane</keyword>
<evidence type="ECO:0000256" key="10">
    <source>
        <dbReference type="SAM" id="MobiDB-lite"/>
    </source>
</evidence>
<feature type="compositionally biased region" description="Polar residues" evidence="10">
    <location>
        <begin position="2054"/>
        <end position="2065"/>
    </location>
</feature>
<feature type="domain" description="Fibronectin type-III" evidence="13">
    <location>
        <begin position="1650"/>
        <end position="1743"/>
    </location>
</feature>
<name>A0A0L0BQF1_LUCCU</name>
<feature type="region of interest" description="Disordered" evidence="10">
    <location>
        <begin position="2166"/>
        <end position="2196"/>
    </location>
</feature>
<dbReference type="InterPro" id="IPR036179">
    <property type="entry name" value="Ig-like_dom_sf"/>
</dbReference>
<dbReference type="FunFam" id="2.60.40.10:FF:000104">
    <property type="entry name" value="Down syndrome cell adhesion molecule b"/>
    <property type="match status" value="1"/>
</dbReference>
<dbReference type="Pfam" id="PF25059">
    <property type="entry name" value="FN3_DSCAM-DSCAML_C"/>
    <property type="match status" value="1"/>
</dbReference>
<dbReference type="SMART" id="SM00060">
    <property type="entry name" value="FN3"/>
    <property type="match status" value="6"/>
</dbReference>
<feature type="compositionally biased region" description="Low complexity" evidence="10">
    <location>
        <begin position="2369"/>
        <end position="2379"/>
    </location>
</feature>
<dbReference type="PANTHER" id="PTHR44170:SF6">
    <property type="entry name" value="CONTACTIN"/>
    <property type="match status" value="1"/>
</dbReference>
<dbReference type="InterPro" id="IPR003599">
    <property type="entry name" value="Ig_sub"/>
</dbReference>
<feature type="region of interest" description="Disordered" evidence="10">
    <location>
        <begin position="2309"/>
        <end position="2389"/>
    </location>
</feature>
<feature type="non-terminal residue" evidence="14">
    <location>
        <position position="1"/>
    </location>
</feature>
<dbReference type="SUPFAM" id="SSF49265">
    <property type="entry name" value="Fibronectin type III"/>
    <property type="match status" value="3"/>
</dbReference>
<feature type="domain" description="Fibronectin type-III" evidence="13">
    <location>
        <begin position="1148"/>
        <end position="1253"/>
    </location>
</feature>
<evidence type="ECO:0000256" key="1">
    <source>
        <dbReference type="ARBA" id="ARBA00004167"/>
    </source>
</evidence>
<evidence type="ECO:0000256" key="3">
    <source>
        <dbReference type="ARBA" id="ARBA00022729"/>
    </source>
</evidence>
<keyword evidence="15" id="KW-1185">Reference proteome</keyword>
<dbReference type="GO" id="GO:0005886">
    <property type="term" value="C:plasma membrane"/>
    <property type="evidence" value="ECO:0007669"/>
    <property type="project" value="UniProtKB-SubCell"/>
</dbReference>
<feature type="transmembrane region" description="Helical" evidence="11">
    <location>
        <begin position="75"/>
        <end position="96"/>
    </location>
</feature>
<feature type="region of interest" description="Disordered" evidence="10">
    <location>
        <begin position="1960"/>
        <end position="2082"/>
    </location>
</feature>
<evidence type="ECO:0000259" key="12">
    <source>
        <dbReference type="PROSITE" id="PS50835"/>
    </source>
</evidence>
<feature type="compositionally biased region" description="Polar residues" evidence="10">
    <location>
        <begin position="2243"/>
        <end position="2264"/>
    </location>
</feature>
<keyword evidence="3" id="KW-0732">Signal</keyword>
<dbReference type="SMART" id="SM00408">
    <property type="entry name" value="IGc2"/>
    <property type="match status" value="9"/>
</dbReference>
<evidence type="ECO:0000256" key="5">
    <source>
        <dbReference type="ARBA" id="ARBA00022889"/>
    </source>
</evidence>
<dbReference type="InterPro" id="IPR036116">
    <property type="entry name" value="FN3_sf"/>
</dbReference>
<keyword evidence="9" id="KW-0393">Immunoglobulin domain</keyword>
<feature type="domain" description="Ig-like" evidence="12">
    <location>
        <begin position="1047"/>
        <end position="1143"/>
    </location>
</feature>
<feature type="compositionally biased region" description="Basic and acidic residues" evidence="10">
    <location>
        <begin position="2041"/>
        <end position="2053"/>
    </location>
</feature>
<dbReference type="FunFam" id="2.60.40.10:FF:000017">
    <property type="entry name" value="Down syndrome cell adhesion molecule b"/>
    <property type="match status" value="2"/>
</dbReference>
<dbReference type="FunFam" id="2.60.40.10:FF:001049">
    <property type="entry name" value="Down syndrome cell adhesion molecule-like protein Dscam2"/>
    <property type="match status" value="1"/>
</dbReference>
<dbReference type="STRING" id="7375.A0A0L0BQF1"/>
<dbReference type="Pfam" id="PF07679">
    <property type="entry name" value="I-set"/>
    <property type="match status" value="3"/>
</dbReference>
<evidence type="ECO:0000256" key="2">
    <source>
        <dbReference type="ARBA" id="ARBA00022692"/>
    </source>
</evidence>
<sequence length="2583" mass="284076">NIRLSCKVCVSDYLRRLEEVGLVQRMWTIIKKNEPHRQYYKNQNTIHKPRQHLREYVAVEHFLSLIKYQMHTMHIYLLLWMGIILIVGLTDASNYFDTQGPNFSHEPPSRIEFTNTAGNIADCIAHGNPPPNVEWLDKENNPITSISKVRHILANGSLYFPPFEADEFRQDVHWSVYRCVAMNAVGSIVSRDVVVKAVVNQRYEPEVQNPGGFIGSNVLIKCNIPSFVKEYVTVTSWLQEPNFNIYPSLEGDGKNHMLPTGELLVYNITRTDALKIYRCRTHHKLTQDSVVSSNVGKIQLTEMRELVPPIMNEKVVSITARVGDPVVVPCVAYANPKPVYRWHTKRPNNEESIQHLLATGRAKIKDGTLIITAVDKSDNGAFYCTATNSEGSETLEVQMSVTSPLTAAIQPTVQTVNLGKTADLICSISGFPKQTISWLKDGHPLRAGARVRLLSKEHMRITSITKEDKGMYQCMVKNDLESVQATAELKLGEVAPQLIYKFIEQTMQPGPSVSLKCSASGNPTPKIVWQLDGFPLPNNDRLMIGQYVTMFGDVISHVNISAVKSEDGGDYECKAISRAGEASHTARLNIYGMPYVRPMPKLSAVAGKTFFLKCPVAGYPIDSIIIEKENVQRTADQGTYTCIARNKHNYTSQRSVEVKVLVPPKITPFSFARDLNVGDRTSIQCVIGTGDLPLTFTWLKDGKPLQTAGTAVMQSTHSARDSGSVSGRISGTGDVAAPGSGSHTTSINYAHAHTHGVMSYTNDDGSSGGEGGGGVVTIRQNDDFTSALSITSVTRAQSGTYTCRVQNDAATVSHSAQLRVNVPPRISPFSFEDEITEGMRTQLMCSSSQGDQPFNITWLRDGVPIQSGNVDGLNNQHDLHSGAGNGVFKSPDPSLTINEYAPFSSILSIHNVTSRHNGNYTCLVTNRAGSVEYVAMLSVSVPPRWIIKPADQDAILGNPVVIRCQADGFPVPTVQWKQSIGDSGEYRELSYSIPNGNSKSVIETHNNGSLIIPKVGREHEGSYLCQANNGIGAGLSQLIKLTVHVGPTVTVSKKQVTVRRGDRVTLRCEADGDQPLDISWRAKANRIDPSFDVRYHIKDSPLSRGIVSELTILQTILSDRGEYTCIASNSYGHDRAVIHLQVQEPPNFPVNLHATDLGSRSVTLAWSPNDQDTVSLGGNNRDSQPISNYILQYKKAGDVWHEGNNQKLLPGDKTTAQIGSLRPAQAYHFRLYAENHLGTSAPSDILLVQTDAEAPSGRPQDVSAEPLGPQQLLITWRPPERDTWNGELLGYTIAYQKHGSSDNFQNFTKVSSLGGEGLNDFRLTGLEKYTQYAVTVSAFNVKGDGPPSEVALGHTLEDAPSAPPQGVTCIALTAQNIQISWQSPPKENHHGVIQGYKVLYEPGNFDSEYGSRETKITSALSTVLHGLQPFTNYSVQVLAFTRAGEGVVSSTVSCTTEEAVPDAPERVKSVVNSESSVIISWLPPRRPNGIVTKYNVYIRILDKGQELKILKEVLPAQNRHFEAKDLSTRETYEAWVTASTRVGQGPSTPVIKLIPSSSVPAAIISFSQTLSVSWRVDMKLPCLFVGSPKPNAEWKVLNARSKKHFRLEVSNDNTLTLRNIQRSHEGNYSCVVRNAIGSDHIVYQLFVQVPPSAPVVSVIGTTANSVSLQWRVDDIGGAPLRGFTLTFRKEFGDWEEIQLDRRVNSHLLEDLQCGTSYQFTIVTFNKIGTSATSPIEIAKTQGNKPNAPNKHSLIRANITSALIELSSWQDGGCPIQYFSIEFKRYGIASDWIIVSSRIESHTRYTIGDLEAGTLYNLRVTAHNNAGSTVKEYTFETLRFSGMSGELDQSDLPEVNSLFRDAHLIAVIITSVFGTILALIGACICFKNYPRHIFSRNVDTMRLPGTEGKDLQHREQYYGTMRKSCQQSPGDSVVALERIPEYSEDIYPYATFHLPEHENQSANIPLNRKGMQPMYDPRSGDDNTLSSAGMKVKRSVSGSGNISMGGGECSHTNTEKRHKRRSKAIKSESEEYDSLNSDSDLSGERIRDDNRSTRTDASSQLENSGYNIHGHSPRSSGSNKERLSVFSRPQLHSKLVPILIIQTVQTENIKNILPNRLKDSTNESLRTSNGPAPESANETVFKNSKRPSFKSPKSLFQIIKPTKILTNTSLTNNPSTKINLNRSTENLSQPKVRIQPKPPHQFVHLIQRPMSENINAQNQQPPRPPSPSPSYRFASSSKHENLAATATTQPQPHHQKSTNNSRSSPNALIILKSSGSGSGSSDSVGYHKSSLSNRQAIIISYSMDAVPLDYRLFDPPPKQRKQQQQQSVNKTQSPKHHERKPSDECAKNSTNHTNLPGSISGKIRPKTTDNSSNSGNSLSGEFQCSPNGIPSPHIVQSGSYVEILKQAGNQAAAAAAQATSATSQHERLMSHVKNPLNSAAASLACHNKSYGDFLTITPRRKGKLLGGDGKSGVVGEGHDNYRHHLPHSIEPLHLLGIPNDNMSTFFDYRAMETLSNADTLAIGSTMSGHLYPSKLTSNKQQYDAAKTQSSVTAQVPDEYHHIISEKNLSPPSAFCDNISSMNKA</sequence>
<dbReference type="InterPro" id="IPR007110">
    <property type="entry name" value="Ig-like_dom"/>
</dbReference>
<keyword evidence="5" id="KW-0130">Cell adhesion</keyword>
<evidence type="ECO:0000256" key="6">
    <source>
        <dbReference type="ARBA" id="ARBA00022989"/>
    </source>
</evidence>
<feature type="compositionally biased region" description="Polar residues" evidence="10">
    <location>
        <begin position="2176"/>
        <end position="2188"/>
    </location>
</feature>
<dbReference type="InterPro" id="IPR013783">
    <property type="entry name" value="Ig-like_fold"/>
</dbReference>
<dbReference type="CDD" id="cd20956">
    <property type="entry name" value="IgI_4_Dscam"/>
    <property type="match status" value="1"/>
</dbReference>
<dbReference type="SMART" id="SM00409">
    <property type="entry name" value="IG"/>
    <property type="match status" value="10"/>
</dbReference>
<feature type="domain" description="Fibronectin type-III" evidence="13">
    <location>
        <begin position="1747"/>
        <end position="1839"/>
    </location>
</feature>
<dbReference type="GO" id="GO:0098609">
    <property type="term" value="P:cell-cell adhesion"/>
    <property type="evidence" value="ECO:0007669"/>
    <property type="project" value="TreeGrafter"/>
</dbReference>
<dbReference type="FunFam" id="2.60.40.10:FF:000093">
    <property type="entry name" value="Down syndrome cell adhesion molecule, isoform B"/>
    <property type="match status" value="1"/>
</dbReference>
<dbReference type="GO" id="GO:0048812">
    <property type="term" value="P:neuron projection morphogenesis"/>
    <property type="evidence" value="ECO:0007669"/>
    <property type="project" value="UniProtKB-ARBA"/>
</dbReference>
<proteinExistence type="predicted"/>
<evidence type="ECO:0000259" key="13">
    <source>
        <dbReference type="PROSITE" id="PS50853"/>
    </source>
</evidence>
<dbReference type="PROSITE" id="PS50853">
    <property type="entry name" value="FN3"/>
    <property type="match status" value="6"/>
</dbReference>
<dbReference type="EMBL" id="JRES01001533">
    <property type="protein sequence ID" value="KNC22213.1"/>
    <property type="molecule type" value="Genomic_DNA"/>
</dbReference>
<dbReference type="InterPro" id="IPR003598">
    <property type="entry name" value="Ig_sub2"/>
</dbReference>
<protein>
    <submittedName>
        <fullName evidence="14">Down syndrome cell adhesion molecule-like protein Dscam2</fullName>
    </submittedName>
</protein>
<evidence type="ECO:0000256" key="8">
    <source>
        <dbReference type="ARBA" id="ARBA00023157"/>
    </source>
</evidence>
<dbReference type="PROSITE" id="PS50835">
    <property type="entry name" value="IG_LIKE"/>
    <property type="match status" value="9"/>
</dbReference>
<dbReference type="Proteomes" id="UP000037069">
    <property type="component" value="Unassembled WGS sequence"/>
</dbReference>
<feature type="region of interest" description="Disordered" evidence="10">
    <location>
        <begin position="2214"/>
        <end position="2264"/>
    </location>
</feature>
<keyword evidence="8" id="KW-1015">Disulfide bond</keyword>
<feature type="domain" description="Fibronectin type-III" evidence="13">
    <location>
        <begin position="1363"/>
        <end position="1459"/>
    </location>
</feature>
<comment type="caution">
    <text evidence="14">The sequence shown here is derived from an EMBL/GenBank/DDBJ whole genome shotgun (WGS) entry which is preliminary data.</text>
</comment>
<organism evidence="14 15">
    <name type="scientific">Lucilia cuprina</name>
    <name type="common">Green bottle fly</name>
    <name type="synonym">Australian sheep blowfly</name>
    <dbReference type="NCBI Taxonomy" id="7375"/>
    <lineage>
        <taxon>Eukaryota</taxon>
        <taxon>Metazoa</taxon>
        <taxon>Ecdysozoa</taxon>
        <taxon>Arthropoda</taxon>
        <taxon>Hexapoda</taxon>
        <taxon>Insecta</taxon>
        <taxon>Pterygota</taxon>
        <taxon>Neoptera</taxon>
        <taxon>Endopterygota</taxon>
        <taxon>Diptera</taxon>
        <taxon>Brachycera</taxon>
        <taxon>Muscomorpha</taxon>
        <taxon>Oestroidea</taxon>
        <taxon>Calliphoridae</taxon>
        <taxon>Luciliinae</taxon>
        <taxon>Lucilia</taxon>
    </lineage>
</organism>
<dbReference type="Gene3D" id="2.60.40.10">
    <property type="entry name" value="Immunoglobulins"/>
    <property type="match status" value="16"/>
</dbReference>
<evidence type="ECO:0000256" key="9">
    <source>
        <dbReference type="ARBA" id="ARBA00023319"/>
    </source>
</evidence>
<dbReference type="Pfam" id="PF00041">
    <property type="entry name" value="fn3"/>
    <property type="match status" value="5"/>
</dbReference>
<dbReference type="OMA" id="CIARNKH"/>
<dbReference type="CDD" id="cd00063">
    <property type="entry name" value="FN3"/>
    <property type="match status" value="6"/>
</dbReference>
<feature type="domain" description="Ig-like" evidence="12">
    <location>
        <begin position="943"/>
        <end position="1042"/>
    </location>
</feature>
<feature type="domain" description="Ig-like" evidence="12">
    <location>
        <begin position="308"/>
        <end position="400"/>
    </location>
</feature>
<dbReference type="PANTHER" id="PTHR44170">
    <property type="entry name" value="PROTEIN SIDEKICK"/>
    <property type="match status" value="1"/>
</dbReference>
<feature type="domain" description="Fibronectin type-III" evidence="13">
    <location>
        <begin position="1258"/>
        <end position="1358"/>
    </location>
</feature>
<evidence type="ECO:0000256" key="7">
    <source>
        <dbReference type="ARBA" id="ARBA00023136"/>
    </source>
</evidence>
<reference evidence="14 15" key="1">
    <citation type="journal article" date="2015" name="Nat. Commun.">
        <title>Lucilia cuprina genome unlocks parasitic fly biology to underpin future interventions.</title>
        <authorList>
            <person name="Anstead C.A."/>
            <person name="Korhonen P.K."/>
            <person name="Young N.D."/>
            <person name="Hall R.S."/>
            <person name="Jex A.R."/>
            <person name="Murali S.C."/>
            <person name="Hughes D.S."/>
            <person name="Lee S.F."/>
            <person name="Perry T."/>
            <person name="Stroehlein A.J."/>
            <person name="Ansell B.R."/>
            <person name="Breugelmans B."/>
            <person name="Hofmann A."/>
            <person name="Qu J."/>
            <person name="Dugan S."/>
            <person name="Lee S.L."/>
            <person name="Chao H."/>
            <person name="Dinh H."/>
            <person name="Han Y."/>
            <person name="Doddapaneni H.V."/>
            <person name="Worley K.C."/>
            <person name="Muzny D.M."/>
            <person name="Ioannidis P."/>
            <person name="Waterhouse R.M."/>
            <person name="Zdobnov E.M."/>
            <person name="James P.J."/>
            <person name="Bagnall N.H."/>
            <person name="Kotze A.C."/>
            <person name="Gibbs R.A."/>
            <person name="Richards S."/>
            <person name="Batterham P."/>
            <person name="Gasser R.B."/>
        </authorList>
    </citation>
    <scope>NUCLEOTIDE SEQUENCE [LARGE SCALE GENOMIC DNA]</scope>
    <source>
        <strain evidence="14 15">LS</strain>
        <tissue evidence="14">Full body</tissue>
    </source>
</reference>
<feature type="region of interest" description="Disordered" evidence="10">
    <location>
        <begin position="2119"/>
        <end position="2146"/>
    </location>
</feature>
<feature type="domain" description="Ig-like" evidence="12">
    <location>
        <begin position="664"/>
        <end position="819"/>
    </location>
</feature>
<feature type="domain" description="Ig-like" evidence="12">
    <location>
        <begin position="496"/>
        <end position="589"/>
    </location>
</feature>
<gene>
    <name evidence="14" type="ORF">FF38_01878</name>
</gene>
<dbReference type="SUPFAM" id="SSF48726">
    <property type="entry name" value="Immunoglobulin"/>
    <property type="match status" value="10"/>
</dbReference>
<dbReference type="InterPro" id="IPR013098">
    <property type="entry name" value="Ig_I-set"/>
</dbReference>
<keyword evidence="6 11" id="KW-1133">Transmembrane helix</keyword>
<evidence type="ECO:0000256" key="11">
    <source>
        <dbReference type="SAM" id="Phobius"/>
    </source>
</evidence>
<comment type="subcellular location">
    <subcellularLocation>
        <location evidence="1">Membrane</location>
        <topology evidence="1">Single-pass membrane protein</topology>
    </subcellularLocation>
</comment>
<evidence type="ECO:0000313" key="14">
    <source>
        <dbReference type="EMBL" id="KNC22213.1"/>
    </source>
</evidence>
<feature type="domain" description="Ig-like" evidence="12">
    <location>
        <begin position="824"/>
        <end position="938"/>
    </location>
</feature>